<accession>A0A1C7MES4</accession>
<evidence type="ECO:0000313" key="3">
    <source>
        <dbReference type="Proteomes" id="UP000092993"/>
    </source>
</evidence>
<organism evidence="2 3">
    <name type="scientific">Grifola frondosa</name>
    <name type="common">Maitake</name>
    <name type="synonym">Polyporus frondosus</name>
    <dbReference type="NCBI Taxonomy" id="5627"/>
    <lineage>
        <taxon>Eukaryota</taxon>
        <taxon>Fungi</taxon>
        <taxon>Dikarya</taxon>
        <taxon>Basidiomycota</taxon>
        <taxon>Agaricomycotina</taxon>
        <taxon>Agaricomycetes</taxon>
        <taxon>Polyporales</taxon>
        <taxon>Grifolaceae</taxon>
        <taxon>Grifola</taxon>
    </lineage>
</organism>
<dbReference type="EMBL" id="LUGG01000004">
    <property type="protein sequence ID" value="OBZ75431.1"/>
    <property type="molecule type" value="Genomic_DNA"/>
</dbReference>
<dbReference type="OrthoDB" id="3160422at2759"/>
<evidence type="ECO:0000256" key="1">
    <source>
        <dbReference type="SAM" id="MobiDB-lite"/>
    </source>
</evidence>
<keyword evidence="3" id="KW-1185">Reference proteome</keyword>
<dbReference type="AlphaFoldDB" id="A0A1C7MES4"/>
<reference evidence="2 3" key="1">
    <citation type="submission" date="2016-03" db="EMBL/GenBank/DDBJ databases">
        <title>Whole genome sequencing of Grifola frondosa 9006-11.</title>
        <authorList>
            <person name="Min B."/>
            <person name="Park H."/>
            <person name="Kim J.-G."/>
            <person name="Cho H."/>
            <person name="Oh Y.-L."/>
            <person name="Kong W.-S."/>
            <person name="Choi I.-G."/>
        </authorList>
    </citation>
    <scope>NUCLEOTIDE SEQUENCE [LARGE SCALE GENOMIC DNA]</scope>
    <source>
        <strain evidence="2 3">9006-11</strain>
    </source>
</reference>
<proteinExistence type="predicted"/>
<dbReference type="STRING" id="5627.A0A1C7MES4"/>
<gene>
    <name evidence="2" type="ORF">A0H81_04125</name>
</gene>
<evidence type="ECO:0000313" key="2">
    <source>
        <dbReference type="EMBL" id="OBZ75431.1"/>
    </source>
</evidence>
<sequence length="120" mass="13186">MTWAHDGVHPEAPPETSNISSLLYEWHNKRKKSEHSPWGLVAPIVLDTGSASQRAHAFETVHAYCAAHALHLVSLIVSPPCAPLYPWELAPPRNPQTSRKHDAGKPSDNTRASIALWGTL</sequence>
<protein>
    <submittedName>
        <fullName evidence="2">Uncharacterized protein</fullName>
    </submittedName>
</protein>
<name>A0A1C7MES4_GRIFR</name>
<feature type="region of interest" description="Disordered" evidence="1">
    <location>
        <begin position="90"/>
        <end position="112"/>
    </location>
</feature>
<dbReference type="Proteomes" id="UP000092993">
    <property type="component" value="Unassembled WGS sequence"/>
</dbReference>
<comment type="caution">
    <text evidence="2">The sequence shown here is derived from an EMBL/GenBank/DDBJ whole genome shotgun (WGS) entry which is preliminary data.</text>
</comment>